<name>A0ACB7GUZ1_MANES</name>
<sequence length="124" mass="14375">MAILELSSSRSFSLRVFKLKVGILSLVVPLSFPWVEKIVSRVTPSSLSEAIPQFFLSIETHYIRTLNFNEQIPLFSFPPPYDLVDAQFERRLVFYLKQVNYGLSFPFFGFFTLFSNFSRSPLGY</sequence>
<dbReference type="EMBL" id="CM004397">
    <property type="protein sequence ID" value="KAG8644188.1"/>
    <property type="molecule type" value="Genomic_DNA"/>
</dbReference>
<reference evidence="2" key="1">
    <citation type="journal article" date="2016" name="Nat. Biotechnol.">
        <title>Sequencing wild and cultivated cassava and related species reveals extensive interspecific hybridization and genetic diversity.</title>
        <authorList>
            <person name="Bredeson J.V."/>
            <person name="Lyons J.B."/>
            <person name="Prochnik S.E."/>
            <person name="Wu G.A."/>
            <person name="Ha C.M."/>
            <person name="Edsinger-Gonzales E."/>
            <person name="Grimwood J."/>
            <person name="Schmutz J."/>
            <person name="Rabbi I.Y."/>
            <person name="Egesi C."/>
            <person name="Nauluvula P."/>
            <person name="Lebot V."/>
            <person name="Ndunguru J."/>
            <person name="Mkamilo G."/>
            <person name="Bart R.S."/>
            <person name="Setter T.L."/>
            <person name="Gleadow R.M."/>
            <person name="Kulakow P."/>
            <person name="Ferguson M.E."/>
            <person name="Rounsley S."/>
            <person name="Rokhsar D.S."/>
        </authorList>
    </citation>
    <scope>NUCLEOTIDE SEQUENCE [LARGE SCALE GENOMIC DNA]</scope>
    <source>
        <strain evidence="2">cv. AM560-2</strain>
    </source>
</reference>
<accession>A0ACB7GUZ1</accession>
<proteinExistence type="predicted"/>
<keyword evidence="2" id="KW-1185">Reference proteome</keyword>
<evidence type="ECO:0000313" key="2">
    <source>
        <dbReference type="Proteomes" id="UP000091857"/>
    </source>
</evidence>
<dbReference type="Proteomes" id="UP000091857">
    <property type="component" value="Chromosome 11"/>
</dbReference>
<comment type="caution">
    <text evidence="1">The sequence shown here is derived from an EMBL/GenBank/DDBJ whole genome shotgun (WGS) entry which is preliminary data.</text>
</comment>
<evidence type="ECO:0000313" key="1">
    <source>
        <dbReference type="EMBL" id="KAG8644188.1"/>
    </source>
</evidence>
<gene>
    <name evidence="1" type="ORF">MANES_11G107750v8</name>
</gene>
<organism evidence="1 2">
    <name type="scientific">Manihot esculenta</name>
    <name type="common">Cassava</name>
    <name type="synonym">Jatropha manihot</name>
    <dbReference type="NCBI Taxonomy" id="3983"/>
    <lineage>
        <taxon>Eukaryota</taxon>
        <taxon>Viridiplantae</taxon>
        <taxon>Streptophyta</taxon>
        <taxon>Embryophyta</taxon>
        <taxon>Tracheophyta</taxon>
        <taxon>Spermatophyta</taxon>
        <taxon>Magnoliopsida</taxon>
        <taxon>eudicotyledons</taxon>
        <taxon>Gunneridae</taxon>
        <taxon>Pentapetalae</taxon>
        <taxon>rosids</taxon>
        <taxon>fabids</taxon>
        <taxon>Malpighiales</taxon>
        <taxon>Euphorbiaceae</taxon>
        <taxon>Crotonoideae</taxon>
        <taxon>Manihoteae</taxon>
        <taxon>Manihot</taxon>
    </lineage>
</organism>
<protein>
    <submittedName>
        <fullName evidence="1">Uncharacterized protein</fullName>
    </submittedName>
</protein>